<accession>A0A2M8BX33</accession>
<comment type="caution">
    <text evidence="1">The sequence shown here is derived from an EMBL/GenBank/DDBJ whole genome shotgun (WGS) entry which is preliminary data.</text>
</comment>
<reference evidence="2" key="1">
    <citation type="submission" date="2017-09" db="EMBL/GenBank/DDBJ databases">
        <title>Depth-based differentiation of microbial function through sediment-hosted aquifers and enrichment of novel symbionts in the deep terrestrial subsurface.</title>
        <authorList>
            <person name="Probst A.J."/>
            <person name="Ladd B."/>
            <person name="Jarett J.K."/>
            <person name="Geller-Mcgrath D.E."/>
            <person name="Sieber C.M.K."/>
            <person name="Emerson J.B."/>
            <person name="Anantharaman K."/>
            <person name="Thomas B.C."/>
            <person name="Malmstrom R."/>
            <person name="Stieglmeier M."/>
            <person name="Klingl A."/>
            <person name="Woyke T."/>
            <person name="Ryan C.M."/>
            <person name="Banfield J.F."/>
        </authorList>
    </citation>
    <scope>NUCLEOTIDE SEQUENCE [LARGE SCALE GENOMIC DNA]</scope>
</reference>
<evidence type="ECO:0000313" key="1">
    <source>
        <dbReference type="EMBL" id="PJB48419.1"/>
    </source>
</evidence>
<proteinExistence type="predicted"/>
<evidence type="ECO:0000313" key="2">
    <source>
        <dbReference type="Proteomes" id="UP000231196"/>
    </source>
</evidence>
<gene>
    <name evidence="1" type="ORF">CO104_01345</name>
</gene>
<dbReference type="AlphaFoldDB" id="A0A2M8BX33"/>
<dbReference type="Proteomes" id="UP000231196">
    <property type="component" value="Unassembled WGS sequence"/>
</dbReference>
<dbReference type="EMBL" id="PFUC01000026">
    <property type="protein sequence ID" value="PJB48419.1"/>
    <property type="molecule type" value="Genomic_DNA"/>
</dbReference>
<protein>
    <submittedName>
        <fullName evidence="1">Uncharacterized protein</fullName>
    </submittedName>
</protein>
<organism evidence="1 2">
    <name type="scientific">Candidatus Collierbacteria bacterium CG_4_9_14_3_um_filter_43_16</name>
    <dbReference type="NCBI Taxonomy" id="1974532"/>
    <lineage>
        <taxon>Bacteria</taxon>
        <taxon>Candidatus Collieribacteriota</taxon>
    </lineage>
</organism>
<name>A0A2M8BX33_9BACT</name>
<sequence>MSVEFPFLRKVVNTDPGTCQISTVKVEVADSTTLFIKPSFSLPPHYICSRDNKYVGHVYPHAYSINEDGEILNRISWNYETPDSFVKDLLVSLTPKPVKKLVVVMAYVWWNYIEKYYEQGLDTYVGEFSHYEYQVYIYKEPKQGFKQLKSESDLASNVRIDDLLSISMAARLNTDAKKATDEIDKIKAEFKNRIGQSMWKHINASKSSGMKGHFGNTELLTFCSAGRVMLTFNRGKDNFTLIGDESDWKRTGVQSMHCTVLEAKEMVSEVIESWSPSKLLDDKKVWFG</sequence>